<dbReference type="VEuPathDB" id="FungiDB:ASPACDRAFT_41808"/>
<keyword evidence="2" id="KW-1185">Reference proteome</keyword>
<dbReference type="STRING" id="690307.A0A1L9WZ53"/>
<dbReference type="EMBL" id="KV878974">
    <property type="protein sequence ID" value="OJK01545.1"/>
    <property type="molecule type" value="Genomic_DNA"/>
</dbReference>
<dbReference type="Proteomes" id="UP000184546">
    <property type="component" value="Unassembled WGS sequence"/>
</dbReference>
<dbReference type="GeneID" id="30974803"/>
<dbReference type="RefSeq" id="XP_020057884.1">
    <property type="nucleotide sequence ID" value="XM_020200989.1"/>
</dbReference>
<evidence type="ECO:0000313" key="2">
    <source>
        <dbReference type="Proteomes" id="UP000184546"/>
    </source>
</evidence>
<sequence length="180" mass="20894">MKRGEDLGDLLMDLALLVLCRHVHQKGQRSQVPGLVKKWQGQILGVTENLDNVETIYGGREVKHMDIRRETNELEASRRVDRFSLSSRLQPSWHENLPLQVDVEASSSSKLEVDRRARPFSSNDAWVIHCSFTDPSFFYSILTFKLLPIKAFTSNSFNFKFFTYHFRPDGQPSCYYRSSF</sequence>
<dbReference type="AlphaFoldDB" id="A0A1L9WZ53"/>
<proteinExistence type="predicted"/>
<organism evidence="1 2">
    <name type="scientific">Aspergillus aculeatus (strain ATCC 16872 / CBS 172.66 / WB 5094)</name>
    <dbReference type="NCBI Taxonomy" id="690307"/>
    <lineage>
        <taxon>Eukaryota</taxon>
        <taxon>Fungi</taxon>
        <taxon>Dikarya</taxon>
        <taxon>Ascomycota</taxon>
        <taxon>Pezizomycotina</taxon>
        <taxon>Eurotiomycetes</taxon>
        <taxon>Eurotiomycetidae</taxon>
        <taxon>Eurotiales</taxon>
        <taxon>Aspergillaceae</taxon>
        <taxon>Aspergillus</taxon>
        <taxon>Aspergillus subgen. Circumdati</taxon>
    </lineage>
</organism>
<protein>
    <submittedName>
        <fullName evidence="1">Uncharacterized protein</fullName>
    </submittedName>
</protein>
<evidence type="ECO:0000313" key="1">
    <source>
        <dbReference type="EMBL" id="OJK01545.1"/>
    </source>
</evidence>
<dbReference type="OrthoDB" id="8062037at2759"/>
<name>A0A1L9WZ53_ASPA1</name>
<gene>
    <name evidence="1" type="ORF">ASPACDRAFT_41808</name>
</gene>
<reference evidence="2" key="1">
    <citation type="journal article" date="2017" name="Genome Biol.">
        <title>Comparative genomics reveals high biological diversity and specific adaptations in the industrially and medically important fungal genus Aspergillus.</title>
        <authorList>
            <person name="de Vries R.P."/>
            <person name="Riley R."/>
            <person name="Wiebenga A."/>
            <person name="Aguilar-Osorio G."/>
            <person name="Amillis S."/>
            <person name="Uchima C.A."/>
            <person name="Anderluh G."/>
            <person name="Asadollahi M."/>
            <person name="Askin M."/>
            <person name="Barry K."/>
            <person name="Battaglia E."/>
            <person name="Bayram O."/>
            <person name="Benocci T."/>
            <person name="Braus-Stromeyer S.A."/>
            <person name="Caldana C."/>
            <person name="Canovas D."/>
            <person name="Cerqueira G.C."/>
            <person name="Chen F."/>
            <person name="Chen W."/>
            <person name="Choi C."/>
            <person name="Clum A."/>
            <person name="Dos Santos R.A."/>
            <person name="Damasio A.R."/>
            <person name="Diallinas G."/>
            <person name="Emri T."/>
            <person name="Fekete E."/>
            <person name="Flipphi M."/>
            <person name="Freyberg S."/>
            <person name="Gallo A."/>
            <person name="Gournas C."/>
            <person name="Habgood R."/>
            <person name="Hainaut M."/>
            <person name="Harispe M.L."/>
            <person name="Henrissat B."/>
            <person name="Hilden K.S."/>
            <person name="Hope R."/>
            <person name="Hossain A."/>
            <person name="Karabika E."/>
            <person name="Karaffa L."/>
            <person name="Karanyi Z."/>
            <person name="Krasevec N."/>
            <person name="Kuo A."/>
            <person name="Kusch H."/>
            <person name="LaButti K."/>
            <person name="Lagendijk E.L."/>
            <person name="Lapidus A."/>
            <person name="Levasseur A."/>
            <person name="Lindquist E."/>
            <person name="Lipzen A."/>
            <person name="Logrieco A.F."/>
            <person name="MacCabe A."/>
            <person name="Maekelae M.R."/>
            <person name="Malavazi I."/>
            <person name="Melin P."/>
            <person name="Meyer V."/>
            <person name="Mielnichuk N."/>
            <person name="Miskei M."/>
            <person name="Molnar A.P."/>
            <person name="Mule G."/>
            <person name="Ngan C.Y."/>
            <person name="Orejas M."/>
            <person name="Orosz E."/>
            <person name="Ouedraogo J.P."/>
            <person name="Overkamp K.M."/>
            <person name="Park H.-S."/>
            <person name="Perrone G."/>
            <person name="Piumi F."/>
            <person name="Punt P.J."/>
            <person name="Ram A.F."/>
            <person name="Ramon A."/>
            <person name="Rauscher S."/>
            <person name="Record E."/>
            <person name="Riano-Pachon D.M."/>
            <person name="Robert V."/>
            <person name="Roehrig J."/>
            <person name="Ruller R."/>
            <person name="Salamov A."/>
            <person name="Salih N.S."/>
            <person name="Samson R.A."/>
            <person name="Sandor E."/>
            <person name="Sanguinetti M."/>
            <person name="Schuetze T."/>
            <person name="Sepcic K."/>
            <person name="Shelest E."/>
            <person name="Sherlock G."/>
            <person name="Sophianopoulou V."/>
            <person name="Squina F.M."/>
            <person name="Sun H."/>
            <person name="Susca A."/>
            <person name="Todd R.B."/>
            <person name="Tsang A."/>
            <person name="Unkles S.E."/>
            <person name="van de Wiele N."/>
            <person name="van Rossen-Uffink D."/>
            <person name="Oliveira J.V."/>
            <person name="Vesth T.C."/>
            <person name="Visser J."/>
            <person name="Yu J.-H."/>
            <person name="Zhou M."/>
            <person name="Andersen M.R."/>
            <person name="Archer D.B."/>
            <person name="Baker S.E."/>
            <person name="Benoit I."/>
            <person name="Brakhage A.A."/>
            <person name="Braus G.H."/>
            <person name="Fischer R."/>
            <person name="Frisvad J.C."/>
            <person name="Goldman G.H."/>
            <person name="Houbraken J."/>
            <person name="Oakley B."/>
            <person name="Pocsi I."/>
            <person name="Scazzocchio C."/>
            <person name="Seiboth B."/>
            <person name="vanKuyk P.A."/>
            <person name="Wortman J."/>
            <person name="Dyer P.S."/>
            <person name="Grigoriev I.V."/>
        </authorList>
    </citation>
    <scope>NUCLEOTIDE SEQUENCE [LARGE SCALE GENOMIC DNA]</scope>
    <source>
        <strain evidence="2">ATCC 16872 / CBS 172.66 / WB 5094</strain>
    </source>
</reference>
<accession>A0A1L9WZ53</accession>